<dbReference type="PANTHER" id="PTHR45138:SF9">
    <property type="entry name" value="DIGUANYLATE CYCLASE DGCM-RELATED"/>
    <property type="match status" value="1"/>
</dbReference>
<dbReference type="InterPro" id="IPR000160">
    <property type="entry name" value="GGDEF_dom"/>
</dbReference>
<dbReference type="GO" id="GO:0052621">
    <property type="term" value="F:diguanylate cyclase activity"/>
    <property type="evidence" value="ECO:0007669"/>
    <property type="project" value="TreeGrafter"/>
</dbReference>
<dbReference type="SMART" id="SM00267">
    <property type="entry name" value="GGDEF"/>
    <property type="match status" value="1"/>
</dbReference>
<keyword evidence="3" id="KW-1185">Reference proteome</keyword>
<reference evidence="2 3" key="1">
    <citation type="journal article" date="2019" name="ACS Chem. Biol.">
        <title>Identification and Mobilization of a Cryptic Antibiotic Biosynthesis Gene Locus from a Human-Pathogenic Nocardia Isolate.</title>
        <authorList>
            <person name="Herisse M."/>
            <person name="Ishida K."/>
            <person name="Porter J.L."/>
            <person name="Howden B."/>
            <person name="Hertweck C."/>
            <person name="Stinear T.P."/>
            <person name="Pidot S.J."/>
        </authorList>
    </citation>
    <scope>NUCLEOTIDE SEQUENCE [LARGE SCALE GENOMIC DNA]</scope>
    <source>
        <strain evidence="2 3">AUSMDU00012717</strain>
    </source>
</reference>
<dbReference type="KEGG" id="nah:F5544_11045"/>
<evidence type="ECO:0000313" key="2">
    <source>
        <dbReference type="EMBL" id="QIS10104.1"/>
    </source>
</evidence>
<proteinExistence type="predicted"/>
<sequence length="265" mass="29186">MPAARSTPVGYAVRTWTVALEIPTVCQRWVTFHISERGNNVFTGLLRSRRARHAKADYRERCAHTDPPLCPTCGRPLDHLGRDWLTGLLDRGAWHHHADLVLADGAARREPVTLLIADLDRFKIINDEHGHLAGDDALRQVAGILRAVTRHTDLVARYGGDEFLVLMPDTDADDAREVARRLNLELNAARLPTLSARQGEIILTGLSASVGLATYRTGTGLEDLLLAADAALLAAKRNGRAQSCIRGGRDWTFDRAVRPFARRAG</sequence>
<dbReference type="InterPro" id="IPR043128">
    <property type="entry name" value="Rev_trsase/Diguanyl_cyclase"/>
</dbReference>
<accession>A0A6G9YAC4</accession>
<dbReference type="InterPro" id="IPR050469">
    <property type="entry name" value="Diguanylate_Cyclase"/>
</dbReference>
<dbReference type="InterPro" id="IPR029787">
    <property type="entry name" value="Nucleotide_cyclase"/>
</dbReference>
<dbReference type="CDD" id="cd01949">
    <property type="entry name" value="GGDEF"/>
    <property type="match status" value="1"/>
</dbReference>
<dbReference type="PANTHER" id="PTHR45138">
    <property type="entry name" value="REGULATORY COMPONENTS OF SENSORY TRANSDUCTION SYSTEM"/>
    <property type="match status" value="1"/>
</dbReference>
<dbReference type="Proteomes" id="UP000503540">
    <property type="component" value="Chromosome"/>
</dbReference>
<dbReference type="FunFam" id="3.30.70.270:FF:000001">
    <property type="entry name" value="Diguanylate cyclase domain protein"/>
    <property type="match status" value="1"/>
</dbReference>
<feature type="domain" description="GGDEF" evidence="1">
    <location>
        <begin position="110"/>
        <end position="248"/>
    </location>
</feature>
<evidence type="ECO:0000259" key="1">
    <source>
        <dbReference type="PROSITE" id="PS50887"/>
    </source>
</evidence>
<gene>
    <name evidence="2" type="ORF">F5544_11045</name>
</gene>
<dbReference type="SUPFAM" id="SSF55073">
    <property type="entry name" value="Nucleotide cyclase"/>
    <property type="match status" value="1"/>
</dbReference>
<dbReference type="PROSITE" id="PS50887">
    <property type="entry name" value="GGDEF"/>
    <property type="match status" value="1"/>
</dbReference>
<dbReference type="NCBIfam" id="TIGR00254">
    <property type="entry name" value="GGDEF"/>
    <property type="match status" value="1"/>
</dbReference>
<protein>
    <submittedName>
        <fullName evidence="2">Diguanylate cyclase</fullName>
    </submittedName>
</protein>
<evidence type="ECO:0000313" key="3">
    <source>
        <dbReference type="Proteomes" id="UP000503540"/>
    </source>
</evidence>
<name>A0A6G9YAC4_9NOCA</name>
<dbReference type="AlphaFoldDB" id="A0A6G9YAC4"/>
<organism evidence="2 3">
    <name type="scientific">Nocardia arthritidis</name>
    <dbReference type="NCBI Taxonomy" id="228602"/>
    <lineage>
        <taxon>Bacteria</taxon>
        <taxon>Bacillati</taxon>
        <taxon>Actinomycetota</taxon>
        <taxon>Actinomycetes</taxon>
        <taxon>Mycobacteriales</taxon>
        <taxon>Nocardiaceae</taxon>
        <taxon>Nocardia</taxon>
    </lineage>
</organism>
<dbReference type="EMBL" id="CP046172">
    <property type="protein sequence ID" value="QIS10104.1"/>
    <property type="molecule type" value="Genomic_DNA"/>
</dbReference>
<dbReference type="Gene3D" id="3.30.70.270">
    <property type="match status" value="1"/>
</dbReference>
<dbReference type="Pfam" id="PF00990">
    <property type="entry name" value="GGDEF"/>
    <property type="match status" value="1"/>
</dbReference>